<evidence type="ECO:0000313" key="3">
    <source>
        <dbReference type="EMBL" id="QBD81845.1"/>
    </source>
</evidence>
<evidence type="ECO:0000313" key="4">
    <source>
        <dbReference type="Proteomes" id="UP000290365"/>
    </source>
</evidence>
<organism evidence="3 4">
    <name type="scientific">Ktedonosporobacter rubrisoli</name>
    <dbReference type="NCBI Taxonomy" id="2509675"/>
    <lineage>
        <taxon>Bacteria</taxon>
        <taxon>Bacillati</taxon>
        <taxon>Chloroflexota</taxon>
        <taxon>Ktedonobacteria</taxon>
        <taxon>Ktedonobacterales</taxon>
        <taxon>Ktedonosporobacteraceae</taxon>
        <taxon>Ktedonosporobacter</taxon>
    </lineage>
</organism>
<dbReference type="KEGG" id="kbs:EPA93_40080"/>
<gene>
    <name evidence="3" type="ORF">EPA93_40080</name>
</gene>
<feature type="transmembrane region" description="Helical" evidence="1">
    <location>
        <begin position="97"/>
        <end position="116"/>
    </location>
</feature>
<feature type="transmembrane region" description="Helical" evidence="1">
    <location>
        <begin position="45"/>
        <end position="63"/>
    </location>
</feature>
<keyword evidence="1" id="KW-1133">Transmembrane helix</keyword>
<dbReference type="EMBL" id="CP035758">
    <property type="protein sequence ID" value="QBD81845.1"/>
    <property type="molecule type" value="Genomic_DNA"/>
</dbReference>
<sequence>MLNLRENMVAAPWARWQNWADVVLGIILFISPWYTATWGNGTSSWNAWILGVVIVLVSLWALATPESPIPQWINTILGIWVFISPWVLNYTRLAGEAWSAWIIGALTIIFSAWVALQMQSPRRATVT</sequence>
<keyword evidence="1" id="KW-0472">Membrane</keyword>
<evidence type="ECO:0000256" key="1">
    <source>
        <dbReference type="SAM" id="Phobius"/>
    </source>
</evidence>
<dbReference type="Pfam" id="PF03779">
    <property type="entry name" value="SPW"/>
    <property type="match status" value="1"/>
</dbReference>
<feature type="transmembrane region" description="Helical" evidence="1">
    <location>
        <begin position="20"/>
        <end position="39"/>
    </location>
</feature>
<reference evidence="3 4" key="1">
    <citation type="submission" date="2019-01" db="EMBL/GenBank/DDBJ databases">
        <title>Ktedonosporobacter rubrisoli SCAWS-G2.</title>
        <authorList>
            <person name="Huang Y."/>
            <person name="Yan B."/>
        </authorList>
    </citation>
    <scope>NUCLEOTIDE SEQUENCE [LARGE SCALE GENOMIC DNA]</scope>
    <source>
        <strain evidence="3 4">SCAWS-G2</strain>
    </source>
</reference>
<evidence type="ECO:0000259" key="2">
    <source>
        <dbReference type="Pfam" id="PF03779"/>
    </source>
</evidence>
<proteinExistence type="predicted"/>
<name>A0A4P6K1H3_KTERU</name>
<feature type="transmembrane region" description="Helical" evidence="1">
    <location>
        <begin position="72"/>
        <end position="91"/>
    </location>
</feature>
<protein>
    <recommendedName>
        <fullName evidence="2">SPW repeat-containing integral membrane domain-containing protein</fullName>
    </recommendedName>
</protein>
<dbReference type="AlphaFoldDB" id="A0A4P6K1H3"/>
<dbReference type="RefSeq" id="WP_129892906.1">
    <property type="nucleotide sequence ID" value="NZ_CP035758.1"/>
</dbReference>
<dbReference type="Proteomes" id="UP000290365">
    <property type="component" value="Chromosome"/>
</dbReference>
<keyword evidence="1" id="KW-0812">Transmembrane</keyword>
<feature type="domain" description="SPW repeat-containing integral membrane" evidence="2">
    <location>
        <begin position="16"/>
        <end position="111"/>
    </location>
</feature>
<keyword evidence="4" id="KW-1185">Reference proteome</keyword>
<dbReference type="InterPro" id="IPR005530">
    <property type="entry name" value="SPW"/>
</dbReference>
<accession>A0A4P6K1H3</accession>
<dbReference type="OrthoDB" id="32521at2"/>